<dbReference type="PANTHER" id="PTHR24286:SF11">
    <property type="entry name" value="CYTOCHROME P450, FAMILY 87, SUBFAMILY A, POLYPEPTIDE 2"/>
    <property type="match status" value="1"/>
</dbReference>
<proteinExistence type="inferred from homology"/>
<accession>A0A8F0FUA7</accession>
<dbReference type="GO" id="GO:0004497">
    <property type="term" value="F:monooxygenase activity"/>
    <property type="evidence" value="ECO:0007669"/>
    <property type="project" value="InterPro"/>
</dbReference>
<reference evidence="6" key="1">
    <citation type="submission" date="2020-03" db="EMBL/GenBank/DDBJ databases">
        <title>An insight into accumulation patterns and metabolic pathway genes of glucosinolates in Isatis indigotica.</title>
        <authorList>
            <person name="Zhang T."/>
            <person name="Hu X."/>
            <person name="Yang S."/>
        </authorList>
    </citation>
    <scope>NUCLEOTIDE SEQUENCE</scope>
</reference>
<dbReference type="PANTHER" id="PTHR24286">
    <property type="entry name" value="CYTOCHROME P450 26"/>
    <property type="match status" value="1"/>
</dbReference>
<dbReference type="SUPFAM" id="SSF48264">
    <property type="entry name" value="Cytochrome P450"/>
    <property type="match status" value="1"/>
</dbReference>
<dbReference type="GO" id="GO:0010268">
    <property type="term" value="P:brassinosteroid homeostasis"/>
    <property type="evidence" value="ECO:0007669"/>
    <property type="project" value="TreeGrafter"/>
</dbReference>
<dbReference type="InterPro" id="IPR001128">
    <property type="entry name" value="Cyt_P450"/>
</dbReference>
<sequence length="312" mass="36208">MRALSFILLKSLPHLIEGFSGVLLKRGYLVPQSCGLGLGVEVVQECRPSISPCRQRSGTGIPNFTKINHHILPLLIMVLNQLNSFFSYIICNKHLESFFPYLFLLLLLFRLSSRKSQTEEGDITILYRQILELLPLWFFFSSLYGSYHKCLKGRENAMKMLRNMVQERRKKPRKNPSDLFDYVIEEIQKDGTILAEEIPLNLMFVFLFASFERTSLALTLAIKFLSDDPAVIQRLTEEHETILRNREDADSGLTWEEYRSMTYAFQALIDLKYKDYTIPAGRAVMVCPPTVHLNPDKYEDPLVFNPSRWEVR</sequence>
<dbReference type="GO" id="GO:0020037">
    <property type="term" value="F:heme binding"/>
    <property type="evidence" value="ECO:0007669"/>
    <property type="project" value="InterPro"/>
</dbReference>
<keyword evidence="4" id="KW-0408">Iron</keyword>
<dbReference type="InterPro" id="IPR036396">
    <property type="entry name" value="Cyt_P450_sf"/>
</dbReference>
<protein>
    <submittedName>
        <fullName evidence="6">Cytochrome P450 87A2-3</fullName>
    </submittedName>
</protein>
<organism evidence="6">
    <name type="scientific">Isatis tinctoria</name>
    <name type="common">Dyer's woad</name>
    <name type="synonym">Isatis indigotica</name>
    <dbReference type="NCBI Taxonomy" id="161756"/>
    <lineage>
        <taxon>Eukaryota</taxon>
        <taxon>Viridiplantae</taxon>
        <taxon>Streptophyta</taxon>
        <taxon>Embryophyta</taxon>
        <taxon>Tracheophyta</taxon>
        <taxon>Spermatophyta</taxon>
        <taxon>Magnoliopsida</taxon>
        <taxon>eudicotyledons</taxon>
        <taxon>Gunneridae</taxon>
        <taxon>Pentapetalae</taxon>
        <taxon>rosids</taxon>
        <taxon>malvids</taxon>
        <taxon>Brassicales</taxon>
        <taxon>Brassicaceae</taxon>
        <taxon>Isatideae</taxon>
        <taxon>Isatis</taxon>
    </lineage>
</organism>
<evidence type="ECO:0000256" key="1">
    <source>
        <dbReference type="ARBA" id="ARBA00010617"/>
    </source>
</evidence>
<dbReference type="EMBL" id="MT145883">
    <property type="protein sequence ID" value="QWK52422.1"/>
    <property type="molecule type" value="Genomic_DNA"/>
</dbReference>
<feature type="chain" id="PRO_5034344753" evidence="5">
    <location>
        <begin position="19"/>
        <end position="312"/>
    </location>
</feature>
<evidence type="ECO:0000256" key="3">
    <source>
        <dbReference type="ARBA" id="ARBA00022723"/>
    </source>
</evidence>
<dbReference type="GO" id="GO:0016132">
    <property type="term" value="P:brassinosteroid biosynthetic process"/>
    <property type="evidence" value="ECO:0007669"/>
    <property type="project" value="TreeGrafter"/>
</dbReference>
<dbReference type="GO" id="GO:0016125">
    <property type="term" value="P:sterol metabolic process"/>
    <property type="evidence" value="ECO:0007669"/>
    <property type="project" value="TreeGrafter"/>
</dbReference>
<evidence type="ECO:0000256" key="4">
    <source>
        <dbReference type="ARBA" id="ARBA00023004"/>
    </source>
</evidence>
<feature type="signal peptide" evidence="5">
    <location>
        <begin position="1"/>
        <end position="18"/>
    </location>
</feature>
<comment type="similarity">
    <text evidence="1">Belongs to the cytochrome P450 family.</text>
</comment>
<evidence type="ECO:0000256" key="2">
    <source>
        <dbReference type="ARBA" id="ARBA00022617"/>
    </source>
</evidence>
<evidence type="ECO:0000256" key="5">
    <source>
        <dbReference type="SAM" id="SignalP"/>
    </source>
</evidence>
<keyword evidence="3" id="KW-0479">Metal-binding</keyword>
<name>A0A8F0FUA7_ISATI</name>
<evidence type="ECO:0000313" key="6">
    <source>
        <dbReference type="EMBL" id="QWK52422.1"/>
    </source>
</evidence>
<keyword evidence="2" id="KW-0349">Heme</keyword>
<dbReference type="GO" id="GO:0016705">
    <property type="term" value="F:oxidoreductase activity, acting on paired donors, with incorporation or reduction of molecular oxygen"/>
    <property type="evidence" value="ECO:0007669"/>
    <property type="project" value="InterPro"/>
</dbReference>
<dbReference type="GO" id="GO:0005506">
    <property type="term" value="F:iron ion binding"/>
    <property type="evidence" value="ECO:0007669"/>
    <property type="project" value="InterPro"/>
</dbReference>
<keyword evidence="5" id="KW-0732">Signal</keyword>
<dbReference type="AlphaFoldDB" id="A0A8F0FUA7"/>
<dbReference type="Pfam" id="PF00067">
    <property type="entry name" value="p450"/>
    <property type="match status" value="2"/>
</dbReference>
<dbReference type="Gene3D" id="1.10.630.10">
    <property type="entry name" value="Cytochrome P450"/>
    <property type="match status" value="2"/>
</dbReference>
<gene>
    <name evidence="6" type="primary">CYP87A2-3</name>
</gene>